<accession>A0A0D6MQC1</accession>
<proteinExistence type="predicted"/>
<dbReference type="InterPro" id="IPR051396">
    <property type="entry name" value="Bact_Antivir_Def_Nuclease"/>
</dbReference>
<dbReference type="SMART" id="SM00382">
    <property type="entry name" value="AAA"/>
    <property type="match status" value="1"/>
</dbReference>
<dbReference type="Pfam" id="PF13304">
    <property type="entry name" value="AAA_21"/>
    <property type="match status" value="1"/>
</dbReference>
<dbReference type="GO" id="GO:0006302">
    <property type="term" value="P:double-strand break repair"/>
    <property type="evidence" value="ECO:0007669"/>
    <property type="project" value="InterPro"/>
</dbReference>
<organism evidence="3 4">
    <name type="scientific">Tanticharoenia sakaeratensis NBRC 103193</name>
    <dbReference type="NCBI Taxonomy" id="1231623"/>
    <lineage>
        <taxon>Bacteria</taxon>
        <taxon>Pseudomonadati</taxon>
        <taxon>Pseudomonadota</taxon>
        <taxon>Alphaproteobacteria</taxon>
        <taxon>Acetobacterales</taxon>
        <taxon>Acetobacteraceae</taxon>
        <taxon>Tanticharoenia</taxon>
    </lineage>
</organism>
<dbReference type="InterPro" id="IPR038729">
    <property type="entry name" value="Rad50/SbcC_AAA"/>
</dbReference>
<keyword evidence="4" id="KW-1185">Reference proteome</keyword>
<dbReference type="GO" id="GO:0016887">
    <property type="term" value="F:ATP hydrolysis activity"/>
    <property type="evidence" value="ECO:0007669"/>
    <property type="project" value="InterPro"/>
</dbReference>
<dbReference type="Proteomes" id="UP000032679">
    <property type="component" value="Unassembled WGS sequence"/>
</dbReference>
<reference evidence="3 4" key="1">
    <citation type="submission" date="2012-10" db="EMBL/GenBank/DDBJ databases">
        <title>Genome sequencing of Tanticharoenia sakaeratensis NBRC 103193.</title>
        <authorList>
            <person name="Azuma Y."/>
            <person name="Hadano H."/>
            <person name="Hirakawa H."/>
            <person name="Matsushita K."/>
        </authorList>
    </citation>
    <scope>NUCLEOTIDE SEQUENCE [LARGE SCALE GENOMIC DNA]</scope>
    <source>
        <strain evidence="3 4">NBRC 103193</strain>
    </source>
</reference>
<dbReference type="Gene3D" id="3.40.50.300">
    <property type="entry name" value="P-loop containing nucleotide triphosphate hydrolases"/>
    <property type="match status" value="2"/>
</dbReference>
<evidence type="ECO:0000259" key="2">
    <source>
        <dbReference type="SMART" id="SM00382"/>
    </source>
</evidence>
<dbReference type="AlphaFoldDB" id="A0A0D6MQC1"/>
<dbReference type="SUPFAM" id="SSF52540">
    <property type="entry name" value="P-loop containing nucleoside triphosphate hydrolases"/>
    <property type="match status" value="1"/>
</dbReference>
<dbReference type="InterPro" id="IPR003959">
    <property type="entry name" value="ATPase_AAA_core"/>
</dbReference>
<evidence type="ECO:0000313" key="3">
    <source>
        <dbReference type="EMBL" id="GAN55600.1"/>
    </source>
</evidence>
<protein>
    <submittedName>
        <fullName evidence="3">RecF/RecN/SMC N-terminal domain protein</fullName>
    </submittedName>
</protein>
<dbReference type="Pfam" id="PF13476">
    <property type="entry name" value="AAA_23"/>
    <property type="match status" value="1"/>
</dbReference>
<feature type="region of interest" description="Disordered" evidence="1">
    <location>
        <begin position="1"/>
        <end position="24"/>
    </location>
</feature>
<feature type="compositionally biased region" description="Low complexity" evidence="1">
    <location>
        <begin position="11"/>
        <end position="24"/>
    </location>
</feature>
<feature type="region of interest" description="Disordered" evidence="1">
    <location>
        <begin position="264"/>
        <end position="283"/>
    </location>
</feature>
<gene>
    <name evidence="3" type="ORF">Tasa_051_005</name>
</gene>
<sequence length="359" mass="38795">MPSALSTISQPSISAPRLRPISRSPSPGSLAYAALPYPAFPRQRNPWHRARDPSRLKAPFLKSIRLLPERVRDPAIHPFNVPALNTSDFQIDFTHPVTILVGPNGSGKSTIIEANAALCDFALLGGNRKHAIGDQEPNPLADALRPSWLPKITTGLFTRADGFAGFIAQIDELARYDPRCLDMFDGRSGTERSHGEGYLEIFRNRISGRGIYIFDEPEAALSPARQMEFLRIMRAAADRGDAQFVIATHAPLLMAYAGSNGPASDAAGDHRAGVSADRPFHRHPGILSRSRRVHGDAVRRLRRPCPVRGAAICRVDQTVAISGGALAACANVVRQSARPAVPLKVCAPGKPQVRTPNGA</sequence>
<comment type="caution">
    <text evidence="3">The sequence shown here is derived from an EMBL/GenBank/DDBJ whole genome shotgun (WGS) entry which is preliminary data.</text>
</comment>
<dbReference type="STRING" id="1231623.Tasa_051_005"/>
<name>A0A0D6MQC1_9PROT</name>
<dbReference type="PANTHER" id="PTHR43581:SF3">
    <property type="entry name" value="AAA+ ATPASE DOMAIN-CONTAINING PROTEIN"/>
    <property type="match status" value="1"/>
</dbReference>
<dbReference type="EMBL" id="BALE01000051">
    <property type="protein sequence ID" value="GAN55600.1"/>
    <property type="molecule type" value="Genomic_DNA"/>
</dbReference>
<feature type="domain" description="AAA+ ATPase" evidence="2">
    <location>
        <begin position="94"/>
        <end position="278"/>
    </location>
</feature>
<evidence type="ECO:0000256" key="1">
    <source>
        <dbReference type="SAM" id="MobiDB-lite"/>
    </source>
</evidence>
<feature type="compositionally biased region" description="Polar residues" evidence="1">
    <location>
        <begin position="1"/>
        <end position="10"/>
    </location>
</feature>
<dbReference type="PANTHER" id="PTHR43581">
    <property type="entry name" value="ATP/GTP PHOSPHATASE"/>
    <property type="match status" value="1"/>
</dbReference>
<dbReference type="InterPro" id="IPR027417">
    <property type="entry name" value="P-loop_NTPase"/>
</dbReference>
<dbReference type="GO" id="GO:0005524">
    <property type="term" value="F:ATP binding"/>
    <property type="evidence" value="ECO:0007669"/>
    <property type="project" value="InterPro"/>
</dbReference>
<evidence type="ECO:0000313" key="4">
    <source>
        <dbReference type="Proteomes" id="UP000032679"/>
    </source>
</evidence>
<dbReference type="InterPro" id="IPR003593">
    <property type="entry name" value="AAA+_ATPase"/>
</dbReference>